<gene>
    <name evidence="2" type="ORF">SPPYR_1580</name>
</gene>
<dbReference type="InterPro" id="IPR036953">
    <property type="entry name" value="GreA/GreB_C_sf"/>
</dbReference>
<reference evidence="2" key="1">
    <citation type="submission" date="2016-03" db="EMBL/GenBank/DDBJ databases">
        <authorList>
            <person name="Ploux O."/>
        </authorList>
    </citation>
    <scope>NUCLEOTIDE SEQUENCE</scope>
    <source>
        <strain evidence="2">UC10</strain>
    </source>
</reference>
<dbReference type="SUPFAM" id="SSF54534">
    <property type="entry name" value="FKBP-like"/>
    <property type="match status" value="1"/>
</dbReference>
<accession>A0A1Y5PRT3</accession>
<proteinExistence type="predicted"/>
<organism evidence="2">
    <name type="scientific">uncultured Sphingopyxis sp</name>
    <dbReference type="NCBI Taxonomy" id="310581"/>
    <lineage>
        <taxon>Bacteria</taxon>
        <taxon>Pseudomonadati</taxon>
        <taxon>Pseudomonadota</taxon>
        <taxon>Alphaproteobacteria</taxon>
        <taxon>Sphingomonadales</taxon>
        <taxon>Sphingomonadaceae</taxon>
        <taxon>Sphingopyxis</taxon>
        <taxon>environmental samples</taxon>
    </lineage>
</organism>
<dbReference type="PANTHER" id="PTHR30437:SF5">
    <property type="entry name" value="REGULATOR OF NUCLEOSIDE DIPHOSPHATE KINASE"/>
    <property type="match status" value="1"/>
</dbReference>
<keyword evidence="2" id="KW-0251">Elongation factor</keyword>
<evidence type="ECO:0000313" key="2">
    <source>
        <dbReference type="EMBL" id="SBV32700.1"/>
    </source>
</evidence>
<feature type="domain" description="Transcription elongation factor GreA/GreB C-terminal" evidence="1">
    <location>
        <begin position="43"/>
        <end position="118"/>
    </location>
</feature>
<dbReference type="GO" id="GO:0070063">
    <property type="term" value="F:RNA polymerase binding"/>
    <property type="evidence" value="ECO:0007669"/>
    <property type="project" value="InterPro"/>
</dbReference>
<dbReference type="EMBL" id="LT598653">
    <property type="protein sequence ID" value="SBV32700.1"/>
    <property type="molecule type" value="Genomic_DNA"/>
</dbReference>
<protein>
    <submittedName>
        <fullName evidence="2">GreA/GreB family elongation factor</fullName>
    </submittedName>
</protein>
<dbReference type="KEGG" id="sphu:SPPYR_1580"/>
<dbReference type="Gene3D" id="3.10.50.30">
    <property type="entry name" value="Transcription elongation factor, GreA/GreB, C-terminal domain"/>
    <property type="match status" value="1"/>
</dbReference>
<dbReference type="AlphaFoldDB" id="A0A1Y5PRT3"/>
<dbReference type="GO" id="GO:0003677">
    <property type="term" value="F:DNA binding"/>
    <property type="evidence" value="ECO:0007669"/>
    <property type="project" value="InterPro"/>
</dbReference>
<dbReference type="InterPro" id="IPR023459">
    <property type="entry name" value="Tscrpt_elong_fac_GreA/B_fam"/>
</dbReference>
<dbReference type="Pfam" id="PF01272">
    <property type="entry name" value="GreA_GreB"/>
    <property type="match status" value="1"/>
</dbReference>
<dbReference type="GO" id="GO:0032784">
    <property type="term" value="P:regulation of DNA-templated transcription elongation"/>
    <property type="evidence" value="ECO:0007669"/>
    <property type="project" value="InterPro"/>
</dbReference>
<name>A0A1Y5PRT3_9SPHN</name>
<sequence>MIDSEAECLSNLALAVEERLPDVSELLLGEISRAVLHKRERMPVDTVTMHSHIGFADEASDREYRCQLVFPKDADIAENRISILTPVGAGLIGLKPGQSILWPDREGRKRTLTVRTVERAD</sequence>
<evidence type="ECO:0000259" key="1">
    <source>
        <dbReference type="Pfam" id="PF01272"/>
    </source>
</evidence>
<dbReference type="NCBIfam" id="NF004396">
    <property type="entry name" value="PRK05753.1"/>
    <property type="match status" value="1"/>
</dbReference>
<dbReference type="PANTHER" id="PTHR30437">
    <property type="entry name" value="TRANSCRIPTION ELONGATION FACTOR GREA"/>
    <property type="match status" value="1"/>
</dbReference>
<dbReference type="GO" id="GO:0006354">
    <property type="term" value="P:DNA-templated transcription elongation"/>
    <property type="evidence" value="ECO:0007669"/>
    <property type="project" value="TreeGrafter"/>
</dbReference>
<dbReference type="GO" id="GO:0003746">
    <property type="term" value="F:translation elongation factor activity"/>
    <property type="evidence" value="ECO:0007669"/>
    <property type="project" value="UniProtKB-KW"/>
</dbReference>
<keyword evidence="2" id="KW-0648">Protein biosynthesis</keyword>
<dbReference type="InterPro" id="IPR001437">
    <property type="entry name" value="Tscrpt_elong_fac_GreA/B_C"/>
</dbReference>